<dbReference type="CDD" id="cd00161">
    <property type="entry name" value="beta-trefoil_Ricin-like"/>
    <property type="match status" value="1"/>
</dbReference>
<name>A0AAX4JVY7_9TREE</name>
<evidence type="ECO:0000313" key="3">
    <source>
        <dbReference type="Proteomes" id="UP001355207"/>
    </source>
</evidence>
<proteinExistence type="predicted"/>
<reference evidence="2 3" key="1">
    <citation type="submission" date="2024-01" db="EMBL/GenBank/DDBJ databases">
        <title>Comparative genomics of Cryptococcus and Kwoniella reveals pathogenesis evolution and contrasting modes of karyotype evolution via chromosome fusion or intercentromeric recombination.</title>
        <authorList>
            <person name="Coelho M.A."/>
            <person name="David-Palma M."/>
            <person name="Shea T."/>
            <person name="Bowers K."/>
            <person name="McGinley-Smith S."/>
            <person name="Mohammad A.W."/>
            <person name="Gnirke A."/>
            <person name="Yurkov A.M."/>
            <person name="Nowrousian M."/>
            <person name="Sun S."/>
            <person name="Cuomo C.A."/>
            <person name="Heitman J."/>
        </authorList>
    </citation>
    <scope>NUCLEOTIDE SEQUENCE [LARGE SCALE GENOMIC DNA]</scope>
    <source>
        <strain evidence="2 3">CBS 6074</strain>
    </source>
</reference>
<keyword evidence="3" id="KW-1185">Reference proteome</keyword>
<dbReference type="PROSITE" id="PS50231">
    <property type="entry name" value="RICIN_B_LECTIN"/>
    <property type="match status" value="1"/>
</dbReference>
<dbReference type="InterPro" id="IPR000772">
    <property type="entry name" value="Ricin_B_lectin"/>
</dbReference>
<dbReference type="SUPFAM" id="SSF50370">
    <property type="entry name" value="Ricin B-like lectins"/>
    <property type="match status" value="1"/>
</dbReference>
<dbReference type="RefSeq" id="XP_066075821.1">
    <property type="nucleotide sequence ID" value="XM_066219724.1"/>
</dbReference>
<dbReference type="SMART" id="SM00458">
    <property type="entry name" value="RICIN"/>
    <property type="match status" value="1"/>
</dbReference>
<organism evidence="2 3">
    <name type="scientific">Kwoniella dendrophila CBS 6074</name>
    <dbReference type="NCBI Taxonomy" id="1295534"/>
    <lineage>
        <taxon>Eukaryota</taxon>
        <taxon>Fungi</taxon>
        <taxon>Dikarya</taxon>
        <taxon>Basidiomycota</taxon>
        <taxon>Agaricomycotina</taxon>
        <taxon>Tremellomycetes</taxon>
        <taxon>Tremellales</taxon>
        <taxon>Cryptococcaceae</taxon>
        <taxon>Kwoniella</taxon>
    </lineage>
</organism>
<sequence length="140" mass="15842">MGGLPIEGVAVQVAKCFEASDSNSSLQRFILTDTNEHDYSKIKPEISSDDELCLDRGDDSSEDGSGIQLQQCQEDSESQLWKIQNHKISSDFGELQKCLDIEEDSGPYQVPDEPYPSEKFLQTWTCFEGNENQMWKLVQI</sequence>
<feature type="domain" description="Ricin B lectin" evidence="1">
    <location>
        <begin position="7"/>
        <end position="138"/>
    </location>
</feature>
<protein>
    <recommendedName>
        <fullName evidence="1">Ricin B lectin domain-containing protein</fullName>
    </recommendedName>
</protein>
<evidence type="ECO:0000259" key="1">
    <source>
        <dbReference type="SMART" id="SM00458"/>
    </source>
</evidence>
<dbReference type="Gene3D" id="2.80.10.50">
    <property type="match status" value="1"/>
</dbReference>
<dbReference type="Proteomes" id="UP001355207">
    <property type="component" value="Chromosome 5"/>
</dbReference>
<dbReference type="EMBL" id="CP144102">
    <property type="protein sequence ID" value="WWC89058.1"/>
    <property type="molecule type" value="Genomic_DNA"/>
</dbReference>
<dbReference type="GeneID" id="91094646"/>
<dbReference type="Pfam" id="PF00652">
    <property type="entry name" value="Ricin_B_lectin"/>
    <property type="match status" value="1"/>
</dbReference>
<evidence type="ECO:0000313" key="2">
    <source>
        <dbReference type="EMBL" id="WWC89058.1"/>
    </source>
</evidence>
<gene>
    <name evidence="2" type="ORF">L201_003976</name>
</gene>
<dbReference type="InterPro" id="IPR035992">
    <property type="entry name" value="Ricin_B-like_lectins"/>
</dbReference>
<dbReference type="AlphaFoldDB" id="A0AAX4JVY7"/>
<accession>A0AAX4JVY7</accession>